<evidence type="ECO:0000256" key="1">
    <source>
        <dbReference type="ARBA" id="ARBA00023015"/>
    </source>
</evidence>
<accession>A0ABP9VWE3</accession>
<name>A0ABP9VWE3_9BACT</name>
<dbReference type="SUPFAM" id="SSF51182">
    <property type="entry name" value="RmlC-like cupins"/>
    <property type="match status" value="1"/>
</dbReference>
<evidence type="ECO:0000313" key="5">
    <source>
        <dbReference type="EMBL" id="GAA5508548.1"/>
    </source>
</evidence>
<dbReference type="CDD" id="cd06976">
    <property type="entry name" value="cupin_MtlR-like_N"/>
    <property type="match status" value="1"/>
</dbReference>
<dbReference type="InterPro" id="IPR018060">
    <property type="entry name" value="HTH_AraC"/>
</dbReference>
<dbReference type="PANTHER" id="PTHR43280:SF27">
    <property type="entry name" value="TRANSCRIPTIONAL REGULATOR MTLR"/>
    <property type="match status" value="1"/>
</dbReference>
<dbReference type="InterPro" id="IPR011051">
    <property type="entry name" value="RmlC_Cupin_sf"/>
</dbReference>
<dbReference type="Gene3D" id="1.10.10.60">
    <property type="entry name" value="Homeodomain-like"/>
    <property type="match status" value="2"/>
</dbReference>
<gene>
    <name evidence="5" type="primary">rhaR_2</name>
    <name evidence="5" type="ORF">Rcae01_04015</name>
</gene>
<evidence type="ECO:0000256" key="3">
    <source>
        <dbReference type="ARBA" id="ARBA00023163"/>
    </source>
</evidence>
<evidence type="ECO:0000256" key="2">
    <source>
        <dbReference type="ARBA" id="ARBA00023125"/>
    </source>
</evidence>
<keyword evidence="3" id="KW-0804">Transcription</keyword>
<dbReference type="EMBL" id="BAABRO010000010">
    <property type="protein sequence ID" value="GAA5508548.1"/>
    <property type="molecule type" value="Genomic_DNA"/>
</dbReference>
<protein>
    <submittedName>
        <fullName evidence="5">HTH-type transcriptional activator RhaR</fullName>
    </submittedName>
</protein>
<dbReference type="InterPro" id="IPR018062">
    <property type="entry name" value="HTH_AraC-typ_CS"/>
</dbReference>
<keyword evidence="1" id="KW-0805">Transcription regulation</keyword>
<evidence type="ECO:0000259" key="4">
    <source>
        <dbReference type="PROSITE" id="PS01124"/>
    </source>
</evidence>
<reference evidence="5 6" key="1">
    <citation type="submission" date="2024-02" db="EMBL/GenBank/DDBJ databases">
        <title>Rhodopirellula caenicola NBRC 110016.</title>
        <authorList>
            <person name="Ichikawa N."/>
            <person name="Katano-Makiyama Y."/>
            <person name="Hidaka K."/>
        </authorList>
    </citation>
    <scope>NUCLEOTIDE SEQUENCE [LARGE SCALE GENOMIC DNA]</scope>
    <source>
        <strain evidence="5 6">NBRC 110016</strain>
    </source>
</reference>
<proteinExistence type="predicted"/>
<feature type="domain" description="HTH araC/xylS-type" evidence="4">
    <location>
        <begin position="234"/>
        <end position="333"/>
    </location>
</feature>
<dbReference type="Pfam" id="PF12833">
    <property type="entry name" value="HTH_18"/>
    <property type="match status" value="1"/>
</dbReference>
<evidence type="ECO:0000313" key="6">
    <source>
        <dbReference type="Proteomes" id="UP001416858"/>
    </source>
</evidence>
<dbReference type="SMART" id="SM00342">
    <property type="entry name" value="HTH_ARAC"/>
    <property type="match status" value="1"/>
</dbReference>
<dbReference type="Proteomes" id="UP001416858">
    <property type="component" value="Unassembled WGS sequence"/>
</dbReference>
<sequence>MMVGVLAESPATSPPRLPTAAHSPLPPDHAIAESHCVSIRKCLLPRITAMKPSYEKLVPAVGESFRCFDRSELLSPVKWHRHPEIELTYIYRGAGSRVVGDHIGSYRDHDLVLLGSQLPHTWASDEYRGKKYDRHPAIVLQFHPDFLGNQFFCVSEMLSINKLLQTASRGLWFPEHVAARIGARMTSLVHKQGATRLIELFTILDELASCNQSVQLASEFYSVTSSQDVETRIQKICDHIANHLTDPELGHSELAELADMNASAFSRFFKQSTGRTLSDYISELRIGLACRLLTDTDDSILSISMQAGFANLSNFNRRFRQLRQMTPRDYRARFRIAS</sequence>
<keyword evidence="6" id="KW-1185">Reference proteome</keyword>
<comment type="caution">
    <text evidence="5">The sequence shown here is derived from an EMBL/GenBank/DDBJ whole genome shotgun (WGS) entry which is preliminary data.</text>
</comment>
<dbReference type="PROSITE" id="PS01124">
    <property type="entry name" value="HTH_ARAC_FAMILY_2"/>
    <property type="match status" value="1"/>
</dbReference>
<organism evidence="5 6">
    <name type="scientific">Novipirellula caenicola</name>
    <dbReference type="NCBI Taxonomy" id="1536901"/>
    <lineage>
        <taxon>Bacteria</taxon>
        <taxon>Pseudomonadati</taxon>
        <taxon>Planctomycetota</taxon>
        <taxon>Planctomycetia</taxon>
        <taxon>Pirellulales</taxon>
        <taxon>Pirellulaceae</taxon>
        <taxon>Novipirellula</taxon>
    </lineage>
</organism>
<dbReference type="PANTHER" id="PTHR43280">
    <property type="entry name" value="ARAC-FAMILY TRANSCRIPTIONAL REGULATOR"/>
    <property type="match status" value="1"/>
</dbReference>
<keyword evidence="2" id="KW-0238">DNA-binding</keyword>
<dbReference type="PROSITE" id="PS00041">
    <property type="entry name" value="HTH_ARAC_FAMILY_1"/>
    <property type="match status" value="1"/>
</dbReference>
<dbReference type="InterPro" id="IPR009057">
    <property type="entry name" value="Homeodomain-like_sf"/>
</dbReference>
<dbReference type="SUPFAM" id="SSF46689">
    <property type="entry name" value="Homeodomain-like"/>
    <property type="match status" value="2"/>
</dbReference>